<dbReference type="AlphaFoldDB" id="A0AAD7G369"/>
<dbReference type="Proteomes" id="UP001221757">
    <property type="component" value="Unassembled WGS sequence"/>
</dbReference>
<evidence type="ECO:0000313" key="2">
    <source>
        <dbReference type="EMBL" id="KAJ7662951.1"/>
    </source>
</evidence>
<evidence type="ECO:0000256" key="1">
    <source>
        <dbReference type="SAM" id="MobiDB-lite"/>
    </source>
</evidence>
<feature type="region of interest" description="Disordered" evidence="1">
    <location>
        <begin position="1"/>
        <end position="57"/>
    </location>
</feature>
<protein>
    <submittedName>
        <fullName evidence="2">Uncharacterized protein</fullName>
    </submittedName>
</protein>
<reference evidence="2" key="1">
    <citation type="submission" date="2023-03" db="EMBL/GenBank/DDBJ databases">
        <title>Massive genome expansion in bonnet fungi (Mycena s.s.) driven by repeated elements and novel gene families across ecological guilds.</title>
        <authorList>
            <consortium name="Lawrence Berkeley National Laboratory"/>
            <person name="Harder C.B."/>
            <person name="Miyauchi S."/>
            <person name="Viragh M."/>
            <person name="Kuo A."/>
            <person name="Thoen E."/>
            <person name="Andreopoulos B."/>
            <person name="Lu D."/>
            <person name="Skrede I."/>
            <person name="Drula E."/>
            <person name="Henrissat B."/>
            <person name="Morin E."/>
            <person name="Kohler A."/>
            <person name="Barry K."/>
            <person name="LaButti K."/>
            <person name="Morin E."/>
            <person name="Salamov A."/>
            <person name="Lipzen A."/>
            <person name="Mereny Z."/>
            <person name="Hegedus B."/>
            <person name="Baldrian P."/>
            <person name="Stursova M."/>
            <person name="Weitz H."/>
            <person name="Taylor A."/>
            <person name="Grigoriev I.V."/>
            <person name="Nagy L.G."/>
            <person name="Martin F."/>
            <person name="Kauserud H."/>
        </authorList>
    </citation>
    <scope>NUCLEOTIDE SEQUENCE</scope>
    <source>
        <strain evidence="2">CBHHK067</strain>
    </source>
</reference>
<name>A0AAD7G369_MYCRO</name>
<comment type="caution">
    <text evidence="2">The sequence shown here is derived from an EMBL/GenBank/DDBJ whole genome shotgun (WGS) entry which is preliminary data.</text>
</comment>
<feature type="compositionally biased region" description="Polar residues" evidence="1">
    <location>
        <begin position="1"/>
        <end position="10"/>
    </location>
</feature>
<feature type="compositionally biased region" description="Basic and acidic residues" evidence="1">
    <location>
        <begin position="22"/>
        <end position="41"/>
    </location>
</feature>
<evidence type="ECO:0000313" key="3">
    <source>
        <dbReference type="Proteomes" id="UP001221757"/>
    </source>
</evidence>
<keyword evidence="3" id="KW-1185">Reference proteome</keyword>
<accession>A0AAD7G369</accession>
<gene>
    <name evidence="2" type="ORF">B0H17DRAFT_1144163</name>
</gene>
<dbReference type="EMBL" id="JARKIE010000236">
    <property type="protein sequence ID" value="KAJ7662951.1"/>
    <property type="molecule type" value="Genomic_DNA"/>
</dbReference>
<organism evidence="2 3">
    <name type="scientific">Mycena rosella</name>
    <name type="common">Pink bonnet</name>
    <name type="synonym">Agaricus rosellus</name>
    <dbReference type="NCBI Taxonomy" id="1033263"/>
    <lineage>
        <taxon>Eukaryota</taxon>
        <taxon>Fungi</taxon>
        <taxon>Dikarya</taxon>
        <taxon>Basidiomycota</taxon>
        <taxon>Agaricomycotina</taxon>
        <taxon>Agaricomycetes</taxon>
        <taxon>Agaricomycetidae</taxon>
        <taxon>Agaricales</taxon>
        <taxon>Marasmiineae</taxon>
        <taxon>Mycenaceae</taxon>
        <taxon>Mycena</taxon>
    </lineage>
</organism>
<proteinExistence type="predicted"/>
<sequence>MATRQSSQTVLEGRSGRRRLKHSSELFANKDENGKGPRTDESSTVLGSATPHGVNRNRKMAKVTELCPGQWKFVKIKASSDGDTSKIGVFKKTRDSTLSTSDDIVKDPHRWLDAVNVYTLQQGNIIRGKSLECHAREQSRSALRGPGVRGFAGGSAVPADGLLDAVVCRGKSRVGCDARDGRTRTQGPPRVWRIETQSDPSVSEKTKGMGGRGKRSLEGREECWKRLCEWW</sequence>
<feature type="region of interest" description="Disordered" evidence="1">
    <location>
        <begin position="196"/>
        <end position="215"/>
    </location>
</feature>